<accession>A0AAD7HTL6</accession>
<dbReference type="EMBL" id="JARKIB010000175">
    <property type="protein sequence ID" value="KAJ7728048.1"/>
    <property type="molecule type" value="Genomic_DNA"/>
</dbReference>
<evidence type="ECO:0000256" key="1">
    <source>
        <dbReference type="SAM" id="MobiDB-lite"/>
    </source>
</evidence>
<dbReference type="AlphaFoldDB" id="A0AAD7HTL6"/>
<name>A0AAD7HTL6_9AGAR</name>
<comment type="caution">
    <text evidence="2">The sequence shown here is derived from an EMBL/GenBank/DDBJ whole genome shotgun (WGS) entry which is preliminary data.</text>
</comment>
<evidence type="ECO:0000313" key="3">
    <source>
        <dbReference type="Proteomes" id="UP001215598"/>
    </source>
</evidence>
<keyword evidence="3" id="KW-1185">Reference proteome</keyword>
<reference evidence="2" key="1">
    <citation type="submission" date="2023-03" db="EMBL/GenBank/DDBJ databases">
        <title>Massive genome expansion in bonnet fungi (Mycena s.s.) driven by repeated elements and novel gene families across ecological guilds.</title>
        <authorList>
            <consortium name="Lawrence Berkeley National Laboratory"/>
            <person name="Harder C.B."/>
            <person name="Miyauchi S."/>
            <person name="Viragh M."/>
            <person name="Kuo A."/>
            <person name="Thoen E."/>
            <person name="Andreopoulos B."/>
            <person name="Lu D."/>
            <person name="Skrede I."/>
            <person name="Drula E."/>
            <person name="Henrissat B."/>
            <person name="Morin E."/>
            <person name="Kohler A."/>
            <person name="Barry K."/>
            <person name="LaButti K."/>
            <person name="Morin E."/>
            <person name="Salamov A."/>
            <person name="Lipzen A."/>
            <person name="Mereny Z."/>
            <person name="Hegedus B."/>
            <person name="Baldrian P."/>
            <person name="Stursova M."/>
            <person name="Weitz H."/>
            <person name="Taylor A."/>
            <person name="Grigoriev I.V."/>
            <person name="Nagy L.G."/>
            <person name="Martin F."/>
            <person name="Kauserud H."/>
        </authorList>
    </citation>
    <scope>NUCLEOTIDE SEQUENCE</scope>
    <source>
        <strain evidence="2">CBHHK182m</strain>
    </source>
</reference>
<proteinExistence type="predicted"/>
<dbReference type="Proteomes" id="UP001215598">
    <property type="component" value="Unassembled WGS sequence"/>
</dbReference>
<feature type="region of interest" description="Disordered" evidence="1">
    <location>
        <begin position="13"/>
        <end position="56"/>
    </location>
</feature>
<gene>
    <name evidence="2" type="ORF">B0H16DRAFT_1470639</name>
</gene>
<feature type="compositionally biased region" description="Low complexity" evidence="1">
    <location>
        <begin position="19"/>
        <end position="36"/>
    </location>
</feature>
<sequence>MFRARLGLEARLGPGLKDSQAQAQARSSPRQARSPGSGPGLSGTNKTRAATRCRDGHGRRSTARWLIFLSSDGTAIWLKMIYYSAIKHLDSDQDLNLPEGQRECTKQFFCELKYRVFPKRNDSSPVSADYSTLSDGFSSPERPRDEFIFSQIIVAHPCAVDLPFRPVVQRAVFESARSPTERARHPFDGCRRTVATATGGSHIPFDARHIRSETVHCVGMYRTHVRNVPYSREMRNIPSSGKALISGRLIPYILHSANTSYRRYKEMPRSLSEGVATGFEAMWFRVVLMEREIVINSRVYTTLLRKGTHTANYAGLFGGGVCGRAGDMVFRKFSVLGKQCTHDLGHTSEVRECKEEAVRGRIETDNFIALKPKLAQQDAQDAEHIATGTRNDNVVHMNPVAELLNNAREVGTESRGLSSIKRTAGSACGERKIRERYQLVKHTVECGADLNKKDSRHRWKGRGQRKFRIDRRLYEEDLGVNKVRNKSAIVWTGWYCGGKEK</sequence>
<evidence type="ECO:0000313" key="2">
    <source>
        <dbReference type="EMBL" id="KAJ7728048.1"/>
    </source>
</evidence>
<protein>
    <submittedName>
        <fullName evidence="2">Uncharacterized protein</fullName>
    </submittedName>
</protein>
<organism evidence="2 3">
    <name type="scientific">Mycena metata</name>
    <dbReference type="NCBI Taxonomy" id="1033252"/>
    <lineage>
        <taxon>Eukaryota</taxon>
        <taxon>Fungi</taxon>
        <taxon>Dikarya</taxon>
        <taxon>Basidiomycota</taxon>
        <taxon>Agaricomycotina</taxon>
        <taxon>Agaricomycetes</taxon>
        <taxon>Agaricomycetidae</taxon>
        <taxon>Agaricales</taxon>
        <taxon>Marasmiineae</taxon>
        <taxon>Mycenaceae</taxon>
        <taxon>Mycena</taxon>
    </lineage>
</organism>